<proteinExistence type="predicted"/>
<sequence length="281" mass="32499">MLHIRQEKNESAVIFGNRCQDLLSLLLTKINLTENNAETRRIEREIYESQALNAFLRGLQSNLPIRLRNPQNLEQAISFVIEEENFSYAKNNLARQGSHSSKLVYKPTNNRPLVNHFNTPRIPMPVQYPVISNQNATPVNPNPPPRTFNLVNPTPVWRPFNSFSINSQRFAHNRSNHFRQHRAEPMDTSSVNTRRSVRPQAQAQNSNQPKFSSEELFQQEVDNNLDHAPNPGCSCEQNYYIDEPSEYLTQETGEVNSFGENEYFEEYPENFQLVSEPENPP</sequence>
<dbReference type="Proteomes" id="UP001516400">
    <property type="component" value="Unassembled WGS sequence"/>
</dbReference>
<dbReference type="AlphaFoldDB" id="A0ABD2MHD9"/>
<comment type="caution">
    <text evidence="2">The sequence shown here is derived from an EMBL/GenBank/DDBJ whole genome shotgun (WGS) entry which is preliminary data.</text>
</comment>
<keyword evidence="3" id="KW-1185">Reference proteome</keyword>
<dbReference type="EMBL" id="JABFTP020000001">
    <property type="protein sequence ID" value="KAL3265777.1"/>
    <property type="molecule type" value="Genomic_DNA"/>
</dbReference>
<reference evidence="2 3" key="1">
    <citation type="journal article" date="2021" name="BMC Biol.">
        <title>Horizontally acquired antibacterial genes associated with adaptive radiation of ladybird beetles.</title>
        <authorList>
            <person name="Li H.S."/>
            <person name="Tang X.F."/>
            <person name="Huang Y.H."/>
            <person name="Xu Z.Y."/>
            <person name="Chen M.L."/>
            <person name="Du X.Y."/>
            <person name="Qiu B.Y."/>
            <person name="Chen P.T."/>
            <person name="Zhang W."/>
            <person name="Slipinski A."/>
            <person name="Escalona H.E."/>
            <person name="Waterhouse R.M."/>
            <person name="Zwick A."/>
            <person name="Pang H."/>
        </authorList>
    </citation>
    <scope>NUCLEOTIDE SEQUENCE [LARGE SCALE GENOMIC DNA]</scope>
    <source>
        <strain evidence="2">SYSU2018</strain>
    </source>
</reference>
<protein>
    <submittedName>
        <fullName evidence="2">Uncharacterized protein</fullName>
    </submittedName>
</protein>
<feature type="compositionally biased region" description="Polar residues" evidence="1">
    <location>
        <begin position="187"/>
        <end position="211"/>
    </location>
</feature>
<organism evidence="2 3">
    <name type="scientific">Cryptolaemus montrouzieri</name>
    <dbReference type="NCBI Taxonomy" id="559131"/>
    <lineage>
        <taxon>Eukaryota</taxon>
        <taxon>Metazoa</taxon>
        <taxon>Ecdysozoa</taxon>
        <taxon>Arthropoda</taxon>
        <taxon>Hexapoda</taxon>
        <taxon>Insecta</taxon>
        <taxon>Pterygota</taxon>
        <taxon>Neoptera</taxon>
        <taxon>Endopterygota</taxon>
        <taxon>Coleoptera</taxon>
        <taxon>Polyphaga</taxon>
        <taxon>Cucujiformia</taxon>
        <taxon>Coccinelloidea</taxon>
        <taxon>Coccinellidae</taxon>
        <taxon>Scymninae</taxon>
        <taxon>Scymnini</taxon>
        <taxon>Cryptolaemus</taxon>
    </lineage>
</organism>
<evidence type="ECO:0000256" key="1">
    <source>
        <dbReference type="SAM" id="MobiDB-lite"/>
    </source>
</evidence>
<gene>
    <name evidence="2" type="ORF">HHI36_009975</name>
</gene>
<evidence type="ECO:0000313" key="3">
    <source>
        <dbReference type="Proteomes" id="UP001516400"/>
    </source>
</evidence>
<name>A0ABD2MHD9_9CUCU</name>
<feature type="region of interest" description="Disordered" evidence="1">
    <location>
        <begin position="175"/>
        <end position="211"/>
    </location>
</feature>
<evidence type="ECO:0000313" key="2">
    <source>
        <dbReference type="EMBL" id="KAL3265777.1"/>
    </source>
</evidence>
<accession>A0ABD2MHD9</accession>